<feature type="domain" description="Initiator Rep protein WH1" evidence="2">
    <location>
        <begin position="27"/>
        <end position="187"/>
    </location>
</feature>
<accession>A0A6H0G0D2</accession>
<evidence type="ECO:0000256" key="1">
    <source>
        <dbReference type="ARBA" id="ARBA00038283"/>
    </source>
</evidence>
<organism evidence="3 4">
    <name type="scientific">Acinetobacter pittii</name>
    <name type="common">Acinetobacter genomosp. 3</name>
    <dbReference type="NCBI Taxonomy" id="48296"/>
    <lineage>
        <taxon>Bacteria</taxon>
        <taxon>Pseudomonadati</taxon>
        <taxon>Pseudomonadota</taxon>
        <taxon>Gammaproteobacteria</taxon>
        <taxon>Moraxellales</taxon>
        <taxon>Moraxellaceae</taxon>
        <taxon>Acinetobacter</taxon>
        <taxon>Acinetobacter calcoaceticus/baumannii complex</taxon>
    </lineage>
</organism>
<dbReference type="InterPro" id="IPR036390">
    <property type="entry name" value="WH_DNA-bd_sf"/>
</dbReference>
<sequence>MSSINQSLAEVTLKHYVDTSDIENEILRQSNKLVTAMFNLDLLEFQLVCTALLAVTQKNEKNEPYDATTVFTITADDMNKIWGSNLDTGAVYKQLKKTAISITGKTFSYWNEDEKTGELKLSHSSWFAYVTESNPENKLGCNYIDFGFPKPLIPTLKNCDEKFTWNFVNEIRNIKKSFYAVRLYILMSRYKNLKRNQIRITVDDFRAMYDLKNKYTLMADFRKRVIDEPVELINTETRLKITVTPEKKGRNIVAFLFDCTFDEKDLNYLKALGKEVKAIEQKTGDERDPDTLDLLTTLTDKQVKFYLAKLLEDAEFTGYKGRSGEPAKDFKERIYKDLYDPIKIAEYMPYLLKHGFDPNYKSNTKKLDR</sequence>
<dbReference type="AlphaFoldDB" id="A0A6H0G0D2"/>
<name>A0A6H0G0D2_ACIPI</name>
<dbReference type="Pfam" id="PF01051">
    <property type="entry name" value="Rep3_N"/>
    <property type="match status" value="1"/>
</dbReference>
<dbReference type="Proteomes" id="UP000501692">
    <property type="component" value="Plasmid pA1254_2"/>
</dbReference>
<dbReference type="EMBL" id="CP049808">
    <property type="protein sequence ID" value="QIT20019.1"/>
    <property type="molecule type" value="Genomic_DNA"/>
</dbReference>
<protein>
    <submittedName>
        <fullName evidence="3">Replication initiation protein</fullName>
    </submittedName>
</protein>
<evidence type="ECO:0000313" key="4">
    <source>
        <dbReference type="Proteomes" id="UP000501692"/>
    </source>
</evidence>
<evidence type="ECO:0000259" key="2">
    <source>
        <dbReference type="Pfam" id="PF01051"/>
    </source>
</evidence>
<dbReference type="InterPro" id="IPR036388">
    <property type="entry name" value="WH-like_DNA-bd_sf"/>
</dbReference>
<dbReference type="Gene3D" id="1.10.10.10">
    <property type="entry name" value="Winged helix-like DNA-binding domain superfamily/Winged helix DNA-binding domain"/>
    <property type="match status" value="2"/>
</dbReference>
<dbReference type="GO" id="GO:0006270">
    <property type="term" value="P:DNA replication initiation"/>
    <property type="evidence" value="ECO:0007669"/>
    <property type="project" value="InterPro"/>
</dbReference>
<gene>
    <name evidence="3" type="ORF">G8E09_19610</name>
</gene>
<proteinExistence type="inferred from homology"/>
<dbReference type="Pfam" id="PF21205">
    <property type="entry name" value="Rep3_C"/>
    <property type="match status" value="1"/>
</dbReference>
<evidence type="ECO:0000313" key="3">
    <source>
        <dbReference type="EMBL" id="QIT20019.1"/>
    </source>
</evidence>
<reference evidence="3 4" key="1">
    <citation type="submission" date="2020-03" db="EMBL/GenBank/DDBJ databases">
        <authorList>
            <person name="Zhang L."/>
            <person name="Han X."/>
            <person name="Chen Y."/>
            <person name="Yu Y."/>
        </authorList>
    </citation>
    <scope>NUCLEOTIDE SEQUENCE [LARGE SCALE GENOMIC DNA]</scope>
    <source>
        <strain evidence="3 4">A1254</strain>
        <plasmid evidence="4">pa1254_2</plasmid>
    </source>
</reference>
<keyword evidence="3" id="KW-0614">Plasmid</keyword>
<dbReference type="RefSeq" id="WP_167564503.1">
    <property type="nucleotide sequence ID" value="NZ_CP049808.1"/>
</dbReference>
<comment type="similarity">
    <text evidence="1">Belongs to the initiator RepB protein family.</text>
</comment>
<dbReference type="GO" id="GO:0003887">
    <property type="term" value="F:DNA-directed DNA polymerase activity"/>
    <property type="evidence" value="ECO:0007669"/>
    <property type="project" value="InterPro"/>
</dbReference>
<geneLocation type="plasmid" evidence="4">
    <name>pa1254_2</name>
</geneLocation>
<dbReference type="InterPro" id="IPR000525">
    <property type="entry name" value="Initiator_Rep_WH1"/>
</dbReference>
<dbReference type="SUPFAM" id="SSF46785">
    <property type="entry name" value="Winged helix' DNA-binding domain"/>
    <property type="match status" value="2"/>
</dbReference>